<sequence length="158" mass="17034">MDSRITATLFTAALALTTQIAAQQATQPTAWHDGSPTFLAANKPAKAPFPTWYLAAPSANVSGPAPTIAGRPLVDDTAAIPFQADAWRSSRLPNRDSIQLANSFRTEPLTTTLTKRLLYVTTPFWLPHSRPFPNSSNLAANNAPINNSASLTWSAFKE</sequence>
<gene>
    <name evidence="2" type="ORF">ISN74_10860</name>
</gene>
<evidence type="ECO:0000313" key="3">
    <source>
        <dbReference type="Proteomes" id="UP000663181"/>
    </source>
</evidence>
<proteinExistence type="predicted"/>
<feature type="chain" id="PRO_5046365992" evidence="1">
    <location>
        <begin position="22"/>
        <end position="158"/>
    </location>
</feature>
<keyword evidence="3" id="KW-1185">Reference proteome</keyword>
<dbReference type="Proteomes" id="UP000663181">
    <property type="component" value="Chromosome"/>
</dbReference>
<evidence type="ECO:0000313" key="2">
    <source>
        <dbReference type="EMBL" id="QRN52010.1"/>
    </source>
</evidence>
<feature type="signal peptide" evidence="1">
    <location>
        <begin position="1"/>
        <end position="21"/>
    </location>
</feature>
<dbReference type="EMBL" id="CP064030">
    <property type="protein sequence ID" value="QRN52010.1"/>
    <property type="molecule type" value="Genomic_DNA"/>
</dbReference>
<evidence type="ECO:0000256" key="1">
    <source>
        <dbReference type="SAM" id="SignalP"/>
    </source>
</evidence>
<name>A0ABX7GRW6_9GAMM</name>
<keyword evidence="1" id="KW-0732">Signal</keyword>
<protein>
    <submittedName>
        <fullName evidence="2">Uncharacterized protein</fullName>
    </submittedName>
</protein>
<organism evidence="2 3">
    <name type="scientific">Dyella caseinilytica</name>
    <dbReference type="NCBI Taxonomy" id="1849581"/>
    <lineage>
        <taxon>Bacteria</taxon>
        <taxon>Pseudomonadati</taxon>
        <taxon>Pseudomonadota</taxon>
        <taxon>Gammaproteobacteria</taxon>
        <taxon>Lysobacterales</taxon>
        <taxon>Rhodanobacteraceae</taxon>
        <taxon>Dyella</taxon>
    </lineage>
</organism>
<dbReference type="RefSeq" id="WP_188799331.1">
    <property type="nucleotide sequence ID" value="NZ_BMIZ01000001.1"/>
</dbReference>
<reference evidence="2 3" key="1">
    <citation type="submission" date="2020-10" db="EMBL/GenBank/DDBJ databases">
        <title>Phylogeny of dyella-like bacteria.</title>
        <authorList>
            <person name="Fu J."/>
        </authorList>
    </citation>
    <scope>NUCLEOTIDE SEQUENCE [LARGE SCALE GENOMIC DNA]</scope>
    <source>
        <strain evidence="2 3">DHOB09</strain>
    </source>
</reference>
<accession>A0ABX7GRW6</accession>